<evidence type="ECO:0000313" key="2">
    <source>
        <dbReference type="EMBL" id="MXU93083.1"/>
    </source>
</evidence>
<feature type="compositionally biased region" description="Basic and acidic residues" evidence="1">
    <location>
        <begin position="49"/>
        <end position="60"/>
    </location>
</feature>
<name>A0A6B0UTJ8_IXORI</name>
<protein>
    <submittedName>
        <fullName evidence="2">Uncharacterized protein</fullName>
    </submittedName>
</protein>
<evidence type="ECO:0000256" key="1">
    <source>
        <dbReference type="SAM" id="MobiDB-lite"/>
    </source>
</evidence>
<reference evidence="2" key="1">
    <citation type="submission" date="2019-12" db="EMBL/GenBank/DDBJ databases">
        <title>An insight into the sialome of adult female Ixodes ricinus ticks feeding for 6 days.</title>
        <authorList>
            <person name="Perner J."/>
            <person name="Ribeiro J.M.C."/>
        </authorList>
    </citation>
    <scope>NUCLEOTIDE SEQUENCE</scope>
    <source>
        <strain evidence="2">Semi-engorged</strain>
        <tissue evidence="2">Salivary glands</tissue>
    </source>
</reference>
<dbReference type="EMBL" id="GIFC01011000">
    <property type="protein sequence ID" value="MXU93083.1"/>
    <property type="molecule type" value="Transcribed_RNA"/>
</dbReference>
<proteinExistence type="predicted"/>
<feature type="region of interest" description="Disordered" evidence="1">
    <location>
        <begin position="32"/>
        <end position="60"/>
    </location>
</feature>
<organism evidence="2">
    <name type="scientific">Ixodes ricinus</name>
    <name type="common">Common tick</name>
    <name type="synonym">Acarus ricinus</name>
    <dbReference type="NCBI Taxonomy" id="34613"/>
    <lineage>
        <taxon>Eukaryota</taxon>
        <taxon>Metazoa</taxon>
        <taxon>Ecdysozoa</taxon>
        <taxon>Arthropoda</taxon>
        <taxon>Chelicerata</taxon>
        <taxon>Arachnida</taxon>
        <taxon>Acari</taxon>
        <taxon>Parasitiformes</taxon>
        <taxon>Ixodida</taxon>
        <taxon>Ixodoidea</taxon>
        <taxon>Ixodidae</taxon>
        <taxon>Ixodinae</taxon>
        <taxon>Ixodes</taxon>
    </lineage>
</organism>
<accession>A0A6B0UTJ8</accession>
<dbReference type="AlphaFoldDB" id="A0A6B0UTJ8"/>
<sequence length="141" mass="15808">MTTSRTRRRNVQAMHGVYSASQVKPRLPAPPTFSGGVHQVGRHHPAVSAERREREDIRPRDAEQTLRIWCPRDREGAEDVLPPGELGQPRTPLQRPAVGPCLLPLGRILVQSVTLRPSENGCLNNALLPLTWLFARLFEEP</sequence>